<feature type="domain" description="Human immunodeficiency virus 1 envelope glycoprotein Gp120" evidence="11">
    <location>
        <begin position="22"/>
        <end position="402"/>
    </location>
</feature>
<evidence type="ECO:0000256" key="10">
    <source>
        <dbReference type="ARBA" id="ARBA00023296"/>
    </source>
</evidence>
<organism evidence="12">
    <name type="scientific">Human immunodeficiency virus type 1</name>
    <name type="common">HIV-1</name>
    <dbReference type="NCBI Taxonomy" id="11676"/>
    <lineage>
        <taxon>Viruses</taxon>
        <taxon>Riboviria</taxon>
        <taxon>Pararnavirae</taxon>
        <taxon>Artverviricota</taxon>
        <taxon>Revtraviricetes</taxon>
        <taxon>Ortervirales</taxon>
        <taxon>Retroviridae</taxon>
        <taxon>Orthoretrovirinae</taxon>
        <taxon>Lentivirus</taxon>
        <taxon>Lentivirus humimdef1</taxon>
    </lineage>
</organism>
<dbReference type="Gene3D" id="2.170.40.20">
    <property type="entry name" value="Human immunodeficiency virus 1, Gp160, envelope glycoprotein"/>
    <property type="match status" value="1"/>
</dbReference>
<evidence type="ECO:0000256" key="5">
    <source>
        <dbReference type="ARBA" id="ARBA00022804"/>
    </source>
</evidence>
<keyword evidence="4" id="KW-1162">Viral penetration into host cytoplasm</keyword>
<evidence type="ECO:0000259" key="11">
    <source>
        <dbReference type="Pfam" id="PF00516"/>
    </source>
</evidence>
<dbReference type="FunFam" id="2.170.40.20:FF:000003">
    <property type="entry name" value="Envelope glycoprotein gp160"/>
    <property type="match status" value="1"/>
</dbReference>
<keyword evidence="8" id="KW-1015">Disulfide bond</keyword>
<evidence type="ECO:0000256" key="9">
    <source>
        <dbReference type="ARBA" id="ARBA00023180"/>
    </source>
</evidence>
<keyword evidence="5" id="KW-1161">Viral attachment to host cell</keyword>
<gene>
    <name evidence="12" type="primary">env</name>
</gene>
<keyword evidence="6" id="KW-0946">Virion</keyword>
<proteinExistence type="predicted"/>
<keyword evidence="2" id="KW-1168">Fusion of virus membrane with host membrane</keyword>
<keyword evidence="3" id="KW-0945">Host-virus interaction</keyword>
<keyword evidence="12" id="KW-0261">Viral envelope protein</keyword>
<keyword evidence="10" id="KW-1160">Virus entry into host cell</keyword>
<keyword evidence="7" id="KW-0472">Membrane</keyword>
<accession>W0G7W4</accession>
<dbReference type="GO" id="GO:0046718">
    <property type="term" value="P:symbiont entry into host cell"/>
    <property type="evidence" value="ECO:0007669"/>
    <property type="project" value="UniProtKB-KW"/>
</dbReference>
<evidence type="ECO:0000256" key="7">
    <source>
        <dbReference type="ARBA" id="ARBA00023136"/>
    </source>
</evidence>
<dbReference type="GO" id="GO:0019031">
    <property type="term" value="C:viral envelope"/>
    <property type="evidence" value="ECO:0007669"/>
    <property type="project" value="UniProtKB-KW"/>
</dbReference>
<feature type="non-terminal residue" evidence="12">
    <location>
        <position position="402"/>
    </location>
</feature>
<evidence type="ECO:0000256" key="3">
    <source>
        <dbReference type="ARBA" id="ARBA00022581"/>
    </source>
</evidence>
<dbReference type="EMBL" id="KF374467">
    <property type="protein sequence ID" value="AHF52631.1"/>
    <property type="molecule type" value="Genomic_DNA"/>
</dbReference>
<evidence type="ECO:0000256" key="8">
    <source>
        <dbReference type="ARBA" id="ARBA00023157"/>
    </source>
</evidence>
<dbReference type="InterPro" id="IPR000777">
    <property type="entry name" value="HIV1_Gp120"/>
</dbReference>
<keyword evidence="9" id="KW-0325">Glycoprotein</keyword>
<organismHost>
    <name type="scientific">Homo sapiens</name>
    <name type="common">Human</name>
    <dbReference type="NCBI Taxonomy" id="9606"/>
</organismHost>
<dbReference type="GO" id="GO:0055036">
    <property type="term" value="C:virion membrane"/>
    <property type="evidence" value="ECO:0007669"/>
    <property type="project" value="UniProtKB-SubCell"/>
</dbReference>
<evidence type="ECO:0000256" key="4">
    <source>
        <dbReference type="ARBA" id="ARBA00022595"/>
    </source>
</evidence>
<evidence type="ECO:0000256" key="1">
    <source>
        <dbReference type="ARBA" id="ARBA00004182"/>
    </source>
</evidence>
<dbReference type="Pfam" id="PF00516">
    <property type="entry name" value="GP120"/>
    <property type="match status" value="1"/>
</dbReference>
<protein>
    <submittedName>
        <fullName evidence="12">Envelope glycoprotein</fullName>
    </submittedName>
</protein>
<dbReference type="GO" id="GO:0019062">
    <property type="term" value="P:virion attachment to host cell"/>
    <property type="evidence" value="ECO:0007669"/>
    <property type="project" value="UniProtKB-KW"/>
</dbReference>
<dbReference type="InterPro" id="IPR036377">
    <property type="entry name" value="Gp120_core_sf"/>
</dbReference>
<sequence length="402" mass="44248">LKPCVKLTPLCVTLECKNPNATNTTEDNTNTTLGSQKEQMKICSFNVTTEIKDKKKKMYALFYKLDIVPLGNESSTNSSNYRLINCNTSTLTQACPKVSFDPIPINYCAPAGYAILKCNNETFNGTGPCTNISTVQCTHGIKPVVSTQLPLNGSLAEGEIMIRSENLTDNTKTIIVHLNVSVNITRARPGNNTRQSIGMGPGKAFYATGEVIGDPRQAHCNITAKAWNETLLNVSKKLAEKFPNKAIIFEPSSGGDLEITTHSFNCRGEFFYCNTSKLFTYFYNGTYFHNGTHHLNGATNITIPCRIKQIINMWQEVGKAMYAPPIAGNITCISNITGLLLTRDGGGPNNQSGEIFRPGGGNMKDNWRSELYKYKVVEVKPLGIAPTGAKRRVVEVPKREKR</sequence>
<feature type="non-terminal residue" evidence="12">
    <location>
        <position position="1"/>
    </location>
</feature>
<evidence type="ECO:0000313" key="12">
    <source>
        <dbReference type="EMBL" id="AHF52631.1"/>
    </source>
</evidence>
<dbReference type="GO" id="GO:0039663">
    <property type="term" value="P:membrane fusion involved in viral entry into host cell"/>
    <property type="evidence" value="ECO:0007669"/>
    <property type="project" value="UniProtKB-KW"/>
</dbReference>
<dbReference type="SUPFAM" id="SSF56502">
    <property type="entry name" value="gp120 core"/>
    <property type="match status" value="1"/>
</dbReference>
<evidence type="ECO:0000256" key="6">
    <source>
        <dbReference type="ARBA" id="ARBA00022844"/>
    </source>
</evidence>
<comment type="subcellular location">
    <subcellularLocation>
        <location evidence="1">Virion membrane</location>
    </subcellularLocation>
</comment>
<evidence type="ECO:0000256" key="2">
    <source>
        <dbReference type="ARBA" id="ARBA00022506"/>
    </source>
</evidence>
<reference evidence="12" key="1">
    <citation type="journal article" date="2013" name="PLoS ONE">
        <title>Phylogenetic Relatedness of Circulating HIV-1C Variants in Mochudi, Botswana.</title>
        <authorList>
            <person name="Novitsky V."/>
            <person name="Bussmann H."/>
            <person name="Logan A."/>
            <person name="Moyo S."/>
            <person name="van Widenfelt E."/>
            <person name="Okui L."/>
            <person name="Mmalane M."/>
            <person name="Baca J."/>
            <person name="Buck L."/>
            <person name="Phillips E."/>
            <person name="Tim D."/>
            <person name="McLane M.F."/>
            <person name="Lei Q."/>
            <person name="Wang R."/>
            <person name="Makhema J."/>
            <person name="Lockman S."/>
            <person name="Degruttola V."/>
            <person name="Essex M."/>
        </authorList>
    </citation>
    <scope>NUCLEOTIDE SEQUENCE</scope>
    <source>
        <strain evidence="12">S372002_69_KXR01_a</strain>
    </source>
</reference>
<name>W0G7W4_HV1</name>